<keyword evidence="1" id="KW-0929">Antimicrobial</keyword>
<sequence length="124" mass="13413">MRPSFLFGLTVVVLLGVSVPACQAGLALNRLMNKAVDAIVYMVGQQDAGVSLLGHPCLVESAKQPEGIYTAVMSCASWTPRFVGEGTSEVELEALKGSIRSFIRKASDYQLLSKEDLEDWLASY</sequence>
<accession>A0AAW0UAN3</accession>
<evidence type="ECO:0008006" key="6">
    <source>
        <dbReference type="Google" id="ProtNLM"/>
    </source>
</evidence>
<keyword evidence="3" id="KW-0732">Signal</keyword>
<keyword evidence="5" id="KW-1185">Reference proteome</keyword>
<dbReference type="Gene3D" id="3.30.160.320">
    <property type="match status" value="1"/>
</dbReference>
<dbReference type="Proteomes" id="UP001487740">
    <property type="component" value="Unassembled WGS sequence"/>
</dbReference>
<reference evidence="4 5" key="1">
    <citation type="submission" date="2023-03" db="EMBL/GenBank/DDBJ databases">
        <title>High-quality genome of Scylla paramamosain provides insights in environmental adaptation.</title>
        <authorList>
            <person name="Zhang L."/>
        </authorList>
    </citation>
    <scope>NUCLEOTIDE SEQUENCE [LARGE SCALE GENOMIC DNA]</scope>
    <source>
        <strain evidence="4">LZ_2023a</strain>
        <tissue evidence="4">Muscle</tissue>
    </source>
</reference>
<dbReference type="SMR" id="A0AAW0UAN3"/>
<evidence type="ECO:0000256" key="1">
    <source>
        <dbReference type="ARBA" id="ARBA00022529"/>
    </source>
</evidence>
<proteinExistence type="predicted"/>
<comment type="caution">
    <text evidence="4">The sequence shown here is derived from an EMBL/GenBank/DDBJ whole genome shotgun (WGS) entry which is preliminary data.</text>
</comment>
<evidence type="ECO:0000256" key="2">
    <source>
        <dbReference type="ARBA" id="ARBA00023022"/>
    </source>
</evidence>
<dbReference type="Pfam" id="PF11630">
    <property type="entry name" value="Anti-LPS-SCYG"/>
    <property type="match status" value="1"/>
</dbReference>
<feature type="chain" id="PRO_5043833365" description="Anti-microbial Scy2" evidence="3">
    <location>
        <begin position="25"/>
        <end position="124"/>
    </location>
</feature>
<dbReference type="InterPro" id="IPR024509">
    <property type="entry name" value="Anti-LPS_factor/Scygonadin"/>
</dbReference>
<name>A0AAW0UAN3_SCYPA</name>
<dbReference type="EMBL" id="JARAKH010000014">
    <property type="protein sequence ID" value="KAK8397167.1"/>
    <property type="molecule type" value="Genomic_DNA"/>
</dbReference>
<keyword evidence="2" id="KW-0044">Antibiotic</keyword>
<gene>
    <name evidence="4" type="ORF">O3P69_004702</name>
</gene>
<evidence type="ECO:0000313" key="5">
    <source>
        <dbReference type="Proteomes" id="UP001487740"/>
    </source>
</evidence>
<dbReference type="GO" id="GO:0042742">
    <property type="term" value="P:defense response to bacterium"/>
    <property type="evidence" value="ECO:0007669"/>
    <property type="project" value="UniProtKB-KW"/>
</dbReference>
<dbReference type="AlphaFoldDB" id="A0AAW0UAN3"/>
<evidence type="ECO:0000256" key="3">
    <source>
        <dbReference type="SAM" id="SignalP"/>
    </source>
</evidence>
<feature type="signal peptide" evidence="3">
    <location>
        <begin position="1"/>
        <end position="24"/>
    </location>
</feature>
<protein>
    <recommendedName>
        <fullName evidence="6">Anti-microbial Scy2</fullName>
    </recommendedName>
</protein>
<dbReference type="InterPro" id="IPR038539">
    <property type="entry name" value="Anti-LPS_factor/Scygonadin_sf"/>
</dbReference>
<organism evidence="4 5">
    <name type="scientific">Scylla paramamosain</name>
    <name type="common">Mud crab</name>
    <dbReference type="NCBI Taxonomy" id="85552"/>
    <lineage>
        <taxon>Eukaryota</taxon>
        <taxon>Metazoa</taxon>
        <taxon>Ecdysozoa</taxon>
        <taxon>Arthropoda</taxon>
        <taxon>Crustacea</taxon>
        <taxon>Multicrustacea</taxon>
        <taxon>Malacostraca</taxon>
        <taxon>Eumalacostraca</taxon>
        <taxon>Eucarida</taxon>
        <taxon>Decapoda</taxon>
        <taxon>Pleocyemata</taxon>
        <taxon>Brachyura</taxon>
        <taxon>Eubrachyura</taxon>
        <taxon>Portunoidea</taxon>
        <taxon>Portunidae</taxon>
        <taxon>Portuninae</taxon>
        <taxon>Scylla</taxon>
    </lineage>
</organism>
<evidence type="ECO:0000313" key="4">
    <source>
        <dbReference type="EMBL" id="KAK8397167.1"/>
    </source>
</evidence>